<dbReference type="GO" id="GO:0016020">
    <property type="term" value="C:membrane"/>
    <property type="evidence" value="ECO:0007669"/>
    <property type="project" value="InterPro"/>
</dbReference>
<dbReference type="GO" id="GO:0002250">
    <property type="term" value="P:adaptive immune response"/>
    <property type="evidence" value="ECO:0007669"/>
    <property type="project" value="InterPro"/>
</dbReference>
<dbReference type="Gene3D" id="2.60.40.10">
    <property type="entry name" value="Immunoglobulins"/>
    <property type="match status" value="1"/>
</dbReference>
<feature type="signal peptide" evidence="3">
    <location>
        <begin position="1"/>
        <end position="17"/>
    </location>
</feature>
<gene>
    <name evidence="5" type="ORF">FQA47_000276</name>
</gene>
<feature type="region of interest" description="Disordered" evidence="1">
    <location>
        <begin position="189"/>
        <end position="222"/>
    </location>
</feature>
<keyword evidence="2" id="KW-0472">Membrane</keyword>
<evidence type="ECO:0000256" key="1">
    <source>
        <dbReference type="SAM" id="MobiDB-lite"/>
    </source>
</evidence>
<keyword evidence="3" id="KW-0732">Signal</keyword>
<reference evidence="5" key="1">
    <citation type="journal article" name="BMC Genomics">
        <title>Long-read sequencing and de novo genome assembly of marine medaka (Oryzias melastigma).</title>
        <authorList>
            <person name="Liang P."/>
            <person name="Saqib H.S.A."/>
            <person name="Ni X."/>
            <person name="Shen Y."/>
        </authorList>
    </citation>
    <scope>NUCLEOTIDE SEQUENCE</scope>
    <source>
        <strain evidence="5">Bigg-433</strain>
    </source>
</reference>
<dbReference type="InterPro" id="IPR013783">
    <property type="entry name" value="Ig-like_fold"/>
</dbReference>
<feature type="chain" id="PRO_5033049285" description="Immunoglobulin V-set domain-containing protein" evidence="3">
    <location>
        <begin position="18"/>
        <end position="233"/>
    </location>
</feature>
<dbReference type="EMBL" id="WKFB01000440">
    <property type="protein sequence ID" value="KAF6723075.1"/>
    <property type="molecule type" value="Genomic_DNA"/>
</dbReference>
<evidence type="ECO:0000313" key="6">
    <source>
        <dbReference type="Proteomes" id="UP000646548"/>
    </source>
</evidence>
<comment type="caution">
    <text evidence="5">The sequence shown here is derived from an EMBL/GenBank/DDBJ whole genome shotgun (WGS) entry which is preliminary data.</text>
</comment>
<protein>
    <recommendedName>
        <fullName evidence="4">Immunoglobulin V-set domain-containing protein</fullName>
    </recommendedName>
</protein>
<evidence type="ECO:0000313" key="5">
    <source>
        <dbReference type="EMBL" id="KAF6723075.1"/>
    </source>
</evidence>
<dbReference type="InterPro" id="IPR013106">
    <property type="entry name" value="Ig_V-set"/>
</dbReference>
<keyword evidence="2" id="KW-1133">Transmembrane helix</keyword>
<dbReference type="SMART" id="SM00406">
    <property type="entry name" value="IGv"/>
    <property type="match status" value="1"/>
</dbReference>
<name>A0A834C9T9_ORYME</name>
<evidence type="ECO:0000256" key="3">
    <source>
        <dbReference type="SAM" id="SignalP"/>
    </source>
</evidence>
<sequence length="233" mass="26718">MIARWWSCLFGLLCVHAEGTRWTASQSPASIRQVEINSSVEISCSTSLPSPMALSLHRFFKADAQIVYLSLSKANITKQNPREHYIDRVQVTREHLKPEYQVTLQLSKLKRDDTDLYYCSWTYFEDKEFTMEHLRSNGTVLVVGEKRPEAQCPIPTLDLVLVCAGATALILILSFCGVRLYRGRRVRTEGNFRPVPPPRTERPHRNRSCSCNSHPPHNQPYLVTSLQSPYLNR</sequence>
<feature type="compositionally biased region" description="Polar residues" evidence="1">
    <location>
        <begin position="208"/>
        <end position="222"/>
    </location>
</feature>
<feature type="domain" description="Immunoglobulin V-set" evidence="4">
    <location>
        <begin position="39"/>
        <end position="121"/>
    </location>
</feature>
<evidence type="ECO:0000259" key="4">
    <source>
        <dbReference type="SMART" id="SM00406"/>
    </source>
</evidence>
<organism evidence="5 6">
    <name type="scientific">Oryzias melastigma</name>
    <name type="common">Marine medaka</name>
    <dbReference type="NCBI Taxonomy" id="30732"/>
    <lineage>
        <taxon>Eukaryota</taxon>
        <taxon>Metazoa</taxon>
        <taxon>Chordata</taxon>
        <taxon>Craniata</taxon>
        <taxon>Vertebrata</taxon>
        <taxon>Euteleostomi</taxon>
        <taxon>Actinopterygii</taxon>
        <taxon>Neopterygii</taxon>
        <taxon>Teleostei</taxon>
        <taxon>Neoteleostei</taxon>
        <taxon>Acanthomorphata</taxon>
        <taxon>Ovalentaria</taxon>
        <taxon>Atherinomorphae</taxon>
        <taxon>Beloniformes</taxon>
        <taxon>Adrianichthyidae</taxon>
        <taxon>Oryziinae</taxon>
        <taxon>Oryzias</taxon>
    </lineage>
</organism>
<keyword evidence="2" id="KW-0812">Transmembrane</keyword>
<dbReference type="PANTHER" id="PTHR15343:SF0">
    <property type="entry name" value="T-CELL ANTIGEN CD7"/>
    <property type="match status" value="1"/>
</dbReference>
<dbReference type="InterPro" id="IPR039090">
    <property type="entry name" value="CD7"/>
</dbReference>
<dbReference type="PANTHER" id="PTHR15343">
    <property type="entry name" value="CD7"/>
    <property type="match status" value="1"/>
</dbReference>
<dbReference type="AlphaFoldDB" id="A0A834C9T9"/>
<evidence type="ECO:0000256" key="2">
    <source>
        <dbReference type="SAM" id="Phobius"/>
    </source>
</evidence>
<feature type="transmembrane region" description="Helical" evidence="2">
    <location>
        <begin position="159"/>
        <end position="181"/>
    </location>
</feature>
<dbReference type="Proteomes" id="UP000646548">
    <property type="component" value="Unassembled WGS sequence"/>
</dbReference>
<proteinExistence type="predicted"/>
<accession>A0A834C9T9</accession>
<dbReference type="GO" id="GO:0038023">
    <property type="term" value="F:signaling receptor activity"/>
    <property type="evidence" value="ECO:0007669"/>
    <property type="project" value="InterPro"/>
</dbReference>
<dbReference type="SUPFAM" id="SSF48726">
    <property type="entry name" value="Immunoglobulin"/>
    <property type="match status" value="1"/>
</dbReference>
<dbReference type="InterPro" id="IPR036179">
    <property type="entry name" value="Ig-like_dom_sf"/>
</dbReference>